<keyword evidence="6 8" id="KW-0472">Membrane</keyword>
<feature type="transmembrane region" description="Helical" evidence="8">
    <location>
        <begin position="124"/>
        <end position="146"/>
    </location>
</feature>
<dbReference type="GO" id="GO:0005886">
    <property type="term" value="C:plasma membrane"/>
    <property type="evidence" value="ECO:0007669"/>
    <property type="project" value="UniProtKB-SubCell"/>
</dbReference>
<dbReference type="Pfam" id="PF00892">
    <property type="entry name" value="EamA"/>
    <property type="match status" value="2"/>
</dbReference>
<feature type="transmembrane region" description="Helical" evidence="8">
    <location>
        <begin position="216"/>
        <end position="234"/>
    </location>
</feature>
<evidence type="ECO:0000313" key="11">
    <source>
        <dbReference type="Proteomes" id="UP000280008"/>
    </source>
</evidence>
<feature type="region of interest" description="Disordered" evidence="7">
    <location>
        <begin position="291"/>
        <end position="323"/>
    </location>
</feature>
<keyword evidence="3" id="KW-1003">Cell membrane</keyword>
<dbReference type="OrthoDB" id="4833087at2"/>
<organism evidence="10 11">
    <name type="scientific">Frondihabitans australicus</name>
    <dbReference type="NCBI Taxonomy" id="386892"/>
    <lineage>
        <taxon>Bacteria</taxon>
        <taxon>Bacillati</taxon>
        <taxon>Actinomycetota</taxon>
        <taxon>Actinomycetes</taxon>
        <taxon>Micrococcales</taxon>
        <taxon>Microbacteriaceae</taxon>
        <taxon>Frondihabitans</taxon>
    </lineage>
</organism>
<evidence type="ECO:0000256" key="3">
    <source>
        <dbReference type="ARBA" id="ARBA00022475"/>
    </source>
</evidence>
<evidence type="ECO:0000256" key="8">
    <source>
        <dbReference type="SAM" id="Phobius"/>
    </source>
</evidence>
<dbReference type="PANTHER" id="PTHR42920:SF5">
    <property type="entry name" value="EAMA DOMAIN-CONTAINING PROTEIN"/>
    <property type="match status" value="1"/>
</dbReference>
<feature type="domain" description="EamA" evidence="9">
    <location>
        <begin position="11"/>
        <end position="139"/>
    </location>
</feature>
<protein>
    <submittedName>
        <fullName evidence="10">Drug/metabolite transporter (DMT)-like permease</fullName>
    </submittedName>
</protein>
<reference evidence="10 11" key="1">
    <citation type="submission" date="2018-10" db="EMBL/GenBank/DDBJ databases">
        <title>Sequencing the genomes of 1000 actinobacteria strains.</title>
        <authorList>
            <person name="Klenk H.-P."/>
        </authorList>
    </citation>
    <scope>NUCLEOTIDE SEQUENCE [LARGE SCALE GENOMIC DNA]</scope>
    <source>
        <strain evidence="10 11">DSM 17894</strain>
    </source>
</reference>
<name>A0A495IBK2_9MICO</name>
<feature type="transmembrane region" description="Helical" evidence="8">
    <location>
        <begin position="271"/>
        <end position="287"/>
    </location>
</feature>
<dbReference type="AlphaFoldDB" id="A0A495IBK2"/>
<dbReference type="SUPFAM" id="SSF103481">
    <property type="entry name" value="Multidrug resistance efflux transporter EmrE"/>
    <property type="match status" value="2"/>
</dbReference>
<feature type="domain" description="EamA" evidence="9">
    <location>
        <begin position="148"/>
        <end position="285"/>
    </location>
</feature>
<evidence type="ECO:0000256" key="7">
    <source>
        <dbReference type="SAM" id="MobiDB-lite"/>
    </source>
</evidence>
<comment type="subcellular location">
    <subcellularLocation>
        <location evidence="1">Cell membrane</location>
        <topology evidence="1">Multi-pass membrane protein</topology>
    </subcellularLocation>
</comment>
<dbReference type="InterPro" id="IPR037185">
    <property type="entry name" value="EmrE-like"/>
</dbReference>
<evidence type="ECO:0000256" key="5">
    <source>
        <dbReference type="ARBA" id="ARBA00022989"/>
    </source>
</evidence>
<feature type="transmembrane region" description="Helical" evidence="8">
    <location>
        <begin position="246"/>
        <end position="265"/>
    </location>
</feature>
<sequence length="366" mass="37784">MASLVSRSRVDLLLLVVAVSWGSTYLVAKELLSADAVVALLAVRLSLAGILLCFVTLIRGRGPDLGEIGRGSVLGLVLATVFAFETFGILHTSATNAGVLISLTIVFTPALDAVVSRRLLPPRFLAAAGLAVVGVVLLSGGGLRGLSLGDGLILVAAVVRAVHVTLTHRMTAHRTVDSVSMTAIQLLTCGIVFSLASVFFGVSLPHFVGGLGLRQIVLLGYLVLLCTVFAFLVQTWAVRRTSPSRVSLLLGTEPVWAAVIGIVIAHDRVGVAGYLGIALILLGALWGRRVEGSSGDGTARSARGRRGAGGTTTTPSLVPESRGAGSSAVQHARLDVHRGHGLCHGDFAECVVDRGECGRVQSGAGG</sequence>
<dbReference type="PANTHER" id="PTHR42920">
    <property type="entry name" value="OS03G0707200 PROTEIN-RELATED"/>
    <property type="match status" value="1"/>
</dbReference>
<evidence type="ECO:0000256" key="4">
    <source>
        <dbReference type="ARBA" id="ARBA00022692"/>
    </source>
</evidence>
<evidence type="ECO:0000313" key="10">
    <source>
        <dbReference type="EMBL" id="RKR73302.1"/>
    </source>
</evidence>
<dbReference type="InterPro" id="IPR051258">
    <property type="entry name" value="Diverse_Substrate_Transporter"/>
</dbReference>
<keyword evidence="4 8" id="KW-0812">Transmembrane</keyword>
<feature type="transmembrane region" description="Helical" evidence="8">
    <location>
        <begin position="97"/>
        <end position="115"/>
    </location>
</feature>
<gene>
    <name evidence="10" type="ORF">C8E83_0394</name>
</gene>
<evidence type="ECO:0000256" key="2">
    <source>
        <dbReference type="ARBA" id="ARBA00007362"/>
    </source>
</evidence>
<proteinExistence type="inferred from homology"/>
<feature type="transmembrane region" description="Helical" evidence="8">
    <location>
        <begin position="183"/>
        <end position="204"/>
    </location>
</feature>
<keyword evidence="5 8" id="KW-1133">Transmembrane helix</keyword>
<dbReference type="Proteomes" id="UP000280008">
    <property type="component" value="Unassembled WGS sequence"/>
</dbReference>
<keyword evidence="11" id="KW-1185">Reference proteome</keyword>
<accession>A0A495IBK2</accession>
<evidence type="ECO:0000256" key="6">
    <source>
        <dbReference type="ARBA" id="ARBA00023136"/>
    </source>
</evidence>
<dbReference type="InterPro" id="IPR000620">
    <property type="entry name" value="EamA_dom"/>
</dbReference>
<feature type="compositionally biased region" description="Low complexity" evidence="7">
    <location>
        <begin position="292"/>
        <end position="301"/>
    </location>
</feature>
<evidence type="ECO:0000259" key="9">
    <source>
        <dbReference type="Pfam" id="PF00892"/>
    </source>
</evidence>
<evidence type="ECO:0000256" key="1">
    <source>
        <dbReference type="ARBA" id="ARBA00004651"/>
    </source>
</evidence>
<feature type="transmembrane region" description="Helical" evidence="8">
    <location>
        <begin position="38"/>
        <end position="59"/>
    </location>
</feature>
<comment type="similarity">
    <text evidence="2">Belongs to the EamA transporter family.</text>
</comment>
<comment type="caution">
    <text evidence="10">The sequence shown here is derived from an EMBL/GenBank/DDBJ whole genome shotgun (WGS) entry which is preliminary data.</text>
</comment>
<feature type="transmembrane region" description="Helical" evidence="8">
    <location>
        <begin position="71"/>
        <end position="91"/>
    </location>
</feature>
<dbReference type="EMBL" id="RBKS01000001">
    <property type="protein sequence ID" value="RKR73302.1"/>
    <property type="molecule type" value="Genomic_DNA"/>
</dbReference>